<dbReference type="OrthoDB" id="10036642at2759"/>
<dbReference type="AlphaFoldDB" id="A0A6P4YNB8"/>
<proteinExistence type="predicted"/>
<evidence type="ECO:0000313" key="1">
    <source>
        <dbReference type="Proteomes" id="UP000515135"/>
    </source>
</evidence>
<dbReference type="PANTHER" id="PTHR14652:SF2">
    <property type="entry name" value="TYPE 2 DNA TOPOISOMERASE 6 SUBUNIT B-LIKE"/>
    <property type="match status" value="1"/>
</dbReference>
<gene>
    <name evidence="2" type="primary">LOC109465722</name>
</gene>
<protein>
    <submittedName>
        <fullName evidence="2">Uncharacterized protein LOC109465722</fullName>
    </submittedName>
</protein>
<keyword evidence="1" id="KW-1185">Reference proteome</keyword>
<dbReference type="KEGG" id="bbel:109465722"/>
<dbReference type="RefSeq" id="XP_019618671.1">
    <property type="nucleotide sequence ID" value="XM_019763112.1"/>
</dbReference>
<organism evidence="1 2">
    <name type="scientific">Branchiostoma belcheri</name>
    <name type="common">Amphioxus</name>
    <dbReference type="NCBI Taxonomy" id="7741"/>
    <lineage>
        <taxon>Eukaryota</taxon>
        <taxon>Metazoa</taxon>
        <taxon>Chordata</taxon>
        <taxon>Cephalochordata</taxon>
        <taxon>Leptocardii</taxon>
        <taxon>Amphioxiformes</taxon>
        <taxon>Branchiostomatidae</taxon>
        <taxon>Branchiostoma</taxon>
    </lineage>
</organism>
<dbReference type="GO" id="GO:0042138">
    <property type="term" value="P:meiotic DNA double-strand break formation"/>
    <property type="evidence" value="ECO:0007669"/>
    <property type="project" value="InterPro"/>
</dbReference>
<dbReference type="PANTHER" id="PTHR14652">
    <property type="entry name" value="TYPE 2 DNA TOPOISOMERASE 6 SUBUNIT B-LIKE"/>
    <property type="match status" value="1"/>
</dbReference>
<dbReference type="Proteomes" id="UP000515135">
    <property type="component" value="Unplaced"/>
</dbReference>
<evidence type="ECO:0000313" key="2">
    <source>
        <dbReference type="RefSeq" id="XP_019618671.1"/>
    </source>
</evidence>
<dbReference type="InterPro" id="IPR028040">
    <property type="entry name" value="TopoVIB-like"/>
</dbReference>
<name>A0A6P4YNB8_BRABE</name>
<reference evidence="2" key="1">
    <citation type="submission" date="2025-08" db="UniProtKB">
        <authorList>
            <consortium name="RefSeq"/>
        </authorList>
    </citation>
    <scope>IDENTIFICATION</scope>
    <source>
        <tissue evidence="2">Gonad</tissue>
    </source>
</reference>
<accession>A0A6P4YNB8</accession>
<sequence>MSVLTTSQQIDLLSVLRRELGQLGTDQRVKFSRAAHSALNKVLNNHADQREKQEVMEKAIPHIADAMQTVLRYSTDDGFRNRCFAAVQVEDSRQLATAVSARLWDIAADKYQVTPPDSVRDSQIVPNVGAVASASAPLQNSCTSSDHQQSAVPRVAACTEPSSSEPVLDPAMELHSQILDEDWTSPGFTDSVGLLDGLPQESSDGMAAADVCRDDGETTFNSDKVEAPVLEDDWFSQVILDGNPWA</sequence>
<dbReference type="GeneID" id="109465722"/>